<proteinExistence type="predicted"/>
<dbReference type="InterPro" id="IPR036397">
    <property type="entry name" value="RNaseH_sf"/>
</dbReference>
<evidence type="ECO:0000313" key="2">
    <source>
        <dbReference type="Proteomes" id="UP000695022"/>
    </source>
</evidence>
<dbReference type="Pfam" id="PF00665">
    <property type="entry name" value="rve"/>
    <property type="match status" value="1"/>
</dbReference>
<dbReference type="InterPro" id="IPR012337">
    <property type="entry name" value="RNaseH-like_sf"/>
</dbReference>
<dbReference type="InterPro" id="IPR050951">
    <property type="entry name" value="Retrovirus_Pol_polyprotein"/>
</dbReference>
<accession>A0ABM1EYS5</accession>
<dbReference type="Gene3D" id="3.30.420.10">
    <property type="entry name" value="Ribonuclease H-like superfamily/Ribonuclease H"/>
    <property type="match status" value="1"/>
</dbReference>
<evidence type="ECO:0000313" key="3">
    <source>
        <dbReference type="RefSeq" id="XP_014677346.1"/>
    </source>
</evidence>
<protein>
    <submittedName>
        <fullName evidence="3">Uncharacterized protein K02A2.6-like</fullName>
    </submittedName>
</protein>
<keyword evidence="2" id="KW-1185">Reference proteome</keyword>
<dbReference type="RefSeq" id="XP_014677346.1">
    <property type="nucleotide sequence ID" value="XM_014821860.1"/>
</dbReference>
<dbReference type="InterPro" id="IPR001584">
    <property type="entry name" value="Integrase_cat-core"/>
</dbReference>
<sequence>MEEYINHIAATSAPKAMTLTELHNCTERDATLQAVIHAIRFGKWEIAKQRPGVNTASFDRIHKVPGMGTHFMVISNDFLRYVVMEPVSSLTANTVIPVIDKIIGEFGVPDVVKSDNGSPFNSSAFSDYARHKGVKHRNITPLWPLANAEAERFMKTVKKSIKAAIAEGKS</sequence>
<feature type="domain" description="Integrase catalytic" evidence="1">
    <location>
        <begin position="47"/>
        <end position="170"/>
    </location>
</feature>
<dbReference type="PANTHER" id="PTHR37984:SF5">
    <property type="entry name" value="PROTEIN NYNRIN-LIKE"/>
    <property type="match status" value="1"/>
</dbReference>
<gene>
    <name evidence="3" type="primary">LOC106817193</name>
</gene>
<name>A0ABM1EYS5_PRICU</name>
<dbReference type="PROSITE" id="PS50994">
    <property type="entry name" value="INTEGRASE"/>
    <property type="match status" value="1"/>
</dbReference>
<dbReference type="SUPFAM" id="SSF53098">
    <property type="entry name" value="Ribonuclease H-like"/>
    <property type="match status" value="1"/>
</dbReference>
<dbReference type="PANTHER" id="PTHR37984">
    <property type="entry name" value="PROTEIN CBG26694"/>
    <property type="match status" value="1"/>
</dbReference>
<evidence type="ECO:0000259" key="1">
    <source>
        <dbReference type="PROSITE" id="PS50994"/>
    </source>
</evidence>
<dbReference type="Proteomes" id="UP000695022">
    <property type="component" value="Unplaced"/>
</dbReference>
<organism evidence="2 3">
    <name type="scientific">Priapulus caudatus</name>
    <name type="common">Priapulid worm</name>
    <dbReference type="NCBI Taxonomy" id="37621"/>
    <lineage>
        <taxon>Eukaryota</taxon>
        <taxon>Metazoa</taxon>
        <taxon>Ecdysozoa</taxon>
        <taxon>Scalidophora</taxon>
        <taxon>Priapulida</taxon>
        <taxon>Priapulimorpha</taxon>
        <taxon>Priapulimorphida</taxon>
        <taxon>Priapulidae</taxon>
        <taxon>Priapulus</taxon>
    </lineage>
</organism>
<dbReference type="GeneID" id="106817193"/>
<reference evidence="3" key="1">
    <citation type="submission" date="2025-08" db="UniProtKB">
        <authorList>
            <consortium name="RefSeq"/>
        </authorList>
    </citation>
    <scope>IDENTIFICATION</scope>
</reference>